<dbReference type="EnsemblProtists" id="EOD22057">
    <property type="protein sequence ID" value="EOD22057"/>
    <property type="gene ID" value="EMIHUDRAFT_240573"/>
</dbReference>
<feature type="compositionally biased region" description="Low complexity" evidence="1">
    <location>
        <begin position="612"/>
        <end position="627"/>
    </location>
</feature>
<accession>A0A0D3JEX2</accession>
<dbReference type="PaxDb" id="2903-EOD22057"/>
<keyword evidence="2" id="KW-0472">Membrane</keyword>
<dbReference type="Proteomes" id="UP000013827">
    <property type="component" value="Unassembled WGS sequence"/>
</dbReference>
<evidence type="ECO:0000313" key="3">
    <source>
        <dbReference type="EnsemblProtists" id="EOD22057"/>
    </source>
</evidence>
<dbReference type="HOGENOM" id="CLU_426075_0_0_1"/>
<evidence type="ECO:0000256" key="1">
    <source>
        <dbReference type="SAM" id="MobiDB-lite"/>
    </source>
</evidence>
<name>A0A0D3JEX2_EMIH1</name>
<feature type="region of interest" description="Disordered" evidence="1">
    <location>
        <begin position="30"/>
        <end position="74"/>
    </location>
</feature>
<reference evidence="4" key="1">
    <citation type="journal article" date="2013" name="Nature">
        <title>Pan genome of the phytoplankton Emiliania underpins its global distribution.</title>
        <authorList>
            <person name="Read B.A."/>
            <person name="Kegel J."/>
            <person name="Klute M.J."/>
            <person name="Kuo A."/>
            <person name="Lefebvre S.C."/>
            <person name="Maumus F."/>
            <person name="Mayer C."/>
            <person name="Miller J."/>
            <person name="Monier A."/>
            <person name="Salamov A."/>
            <person name="Young J."/>
            <person name="Aguilar M."/>
            <person name="Claverie J.M."/>
            <person name="Frickenhaus S."/>
            <person name="Gonzalez K."/>
            <person name="Herman E.K."/>
            <person name="Lin Y.C."/>
            <person name="Napier J."/>
            <person name="Ogata H."/>
            <person name="Sarno A.F."/>
            <person name="Shmutz J."/>
            <person name="Schroeder D."/>
            <person name="de Vargas C."/>
            <person name="Verret F."/>
            <person name="von Dassow P."/>
            <person name="Valentin K."/>
            <person name="Van de Peer Y."/>
            <person name="Wheeler G."/>
            <person name="Dacks J.B."/>
            <person name="Delwiche C.F."/>
            <person name="Dyhrman S.T."/>
            <person name="Glockner G."/>
            <person name="John U."/>
            <person name="Richards T."/>
            <person name="Worden A.Z."/>
            <person name="Zhang X."/>
            <person name="Grigoriev I.V."/>
            <person name="Allen A.E."/>
            <person name="Bidle K."/>
            <person name="Borodovsky M."/>
            <person name="Bowler C."/>
            <person name="Brownlee C."/>
            <person name="Cock J.M."/>
            <person name="Elias M."/>
            <person name="Gladyshev V.N."/>
            <person name="Groth M."/>
            <person name="Guda C."/>
            <person name="Hadaegh A."/>
            <person name="Iglesias-Rodriguez M.D."/>
            <person name="Jenkins J."/>
            <person name="Jones B.M."/>
            <person name="Lawson T."/>
            <person name="Leese F."/>
            <person name="Lindquist E."/>
            <person name="Lobanov A."/>
            <person name="Lomsadze A."/>
            <person name="Malik S.B."/>
            <person name="Marsh M.E."/>
            <person name="Mackinder L."/>
            <person name="Mock T."/>
            <person name="Mueller-Roeber B."/>
            <person name="Pagarete A."/>
            <person name="Parker M."/>
            <person name="Probert I."/>
            <person name="Quesneville H."/>
            <person name="Raines C."/>
            <person name="Rensing S.A."/>
            <person name="Riano-Pachon D.M."/>
            <person name="Richier S."/>
            <person name="Rokitta S."/>
            <person name="Shiraiwa Y."/>
            <person name="Soanes D.M."/>
            <person name="van der Giezen M."/>
            <person name="Wahlund T.M."/>
            <person name="Williams B."/>
            <person name="Wilson W."/>
            <person name="Wolfe G."/>
            <person name="Wurch L.L."/>
        </authorList>
    </citation>
    <scope>NUCLEOTIDE SEQUENCE</scope>
</reference>
<keyword evidence="2" id="KW-1133">Transmembrane helix</keyword>
<feature type="transmembrane region" description="Helical" evidence="2">
    <location>
        <begin position="141"/>
        <end position="161"/>
    </location>
</feature>
<protein>
    <recommendedName>
        <fullName evidence="5">TIR domain-containing protein</fullName>
    </recommendedName>
</protein>
<evidence type="ECO:0000313" key="4">
    <source>
        <dbReference type="Proteomes" id="UP000013827"/>
    </source>
</evidence>
<feature type="region of interest" description="Disordered" evidence="1">
    <location>
        <begin position="600"/>
        <end position="643"/>
    </location>
</feature>
<dbReference type="RefSeq" id="XP_005774486.1">
    <property type="nucleotide sequence ID" value="XM_005774429.1"/>
</dbReference>
<dbReference type="KEGG" id="ehx:EMIHUDRAFT_240573"/>
<keyword evidence="2" id="KW-0812">Transmembrane</keyword>
<feature type="compositionally biased region" description="Pro residues" evidence="1">
    <location>
        <begin position="628"/>
        <end position="643"/>
    </location>
</feature>
<dbReference type="AlphaFoldDB" id="A0A0D3JEX2"/>
<proteinExistence type="predicted"/>
<sequence length="643" mass="68765">MSEHHSQRSSSELQSISECSDQALIQGHATAMQDFDASRRSSESGGQGHAKSLDYSDRQTARGHPRSCEAAERSSERVRAQLRGRIASARRVRWQTQALIALAGVLLNCSSWGSRYYSACGVAVVFGHTLLLIALPSSQSLLLRLASAWYAGLHLATLRRLHFADKAWGFRSHAGLALAGLVCAAGAVVTAFLAAAPRIPPPKRLNCLIGWMRLALGLRGAELVAHGLCLFGKGEVETQDAACKLAVAGSHLVCACVLLGPHARARAVELLTRLGATEEERAATLLASAIGHHRPSELLPMAAASFRSVRFDLLRPSDLDGSHPAASEGRAERCSLGQCDAFVSHAWSDPAGPKWDALAAWAADFERGHGRPPRLWLDRLCLAGDQRSASEALPCLPIYLSGCETLLVLAGPSWCSRMWCAFELFAFYAFGAPTDRVCAVPFCAGCMYVLDASRTLGCRNYSPAACSESDAPPSRAPSAALLAACADFDVKQTRCYFPEDRIALLAAIEASFGVEPFNQWTRSVLSTRVKAQARHARGLSCKRADCAAPASPGAGARVRNAKNRAAAKSRNIEYHLSNRSRATSLRSAYKETAARRFTAEGSEKACGQACEPMQLPGGPRPQGMMPPQGAPPGGPPQGMMPPM</sequence>
<dbReference type="GeneID" id="17267597"/>
<reference evidence="3" key="2">
    <citation type="submission" date="2024-10" db="UniProtKB">
        <authorList>
            <consortium name="EnsemblProtists"/>
        </authorList>
    </citation>
    <scope>IDENTIFICATION</scope>
</reference>
<evidence type="ECO:0000256" key="2">
    <source>
        <dbReference type="SAM" id="Phobius"/>
    </source>
</evidence>
<organism evidence="3 4">
    <name type="scientific">Emiliania huxleyi (strain CCMP1516)</name>
    <dbReference type="NCBI Taxonomy" id="280463"/>
    <lineage>
        <taxon>Eukaryota</taxon>
        <taxon>Haptista</taxon>
        <taxon>Haptophyta</taxon>
        <taxon>Prymnesiophyceae</taxon>
        <taxon>Isochrysidales</taxon>
        <taxon>Noelaerhabdaceae</taxon>
        <taxon>Emiliania</taxon>
    </lineage>
</organism>
<feature type="transmembrane region" description="Helical" evidence="2">
    <location>
        <begin position="173"/>
        <end position="196"/>
    </location>
</feature>
<evidence type="ECO:0008006" key="5">
    <source>
        <dbReference type="Google" id="ProtNLM"/>
    </source>
</evidence>
<feature type="compositionally biased region" description="Basic and acidic residues" evidence="1">
    <location>
        <begin position="51"/>
        <end position="74"/>
    </location>
</feature>
<keyword evidence="4" id="KW-1185">Reference proteome</keyword>